<reference evidence="1 3" key="1">
    <citation type="submission" date="2019-04" db="EMBL/GenBank/DDBJ databases">
        <title>An improved genome assembly and genetic linkage map for asparagus bean, Vigna unguiculata ssp. sesquipedialis.</title>
        <authorList>
            <person name="Xia Q."/>
            <person name="Zhang R."/>
            <person name="Dong Y."/>
        </authorList>
    </citation>
    <scope>NUCLEOTIDE SEQUENCE [LARGE SCALE GENOMIC DNA]</scope>
    <source>
        <tissue evidence="1">Leaf</tissue>
    </source>
</reference>
<name>A0A4D6MEL5_VIGUN</name>
<keyword evidence="3" id="KW-1185">Reference proteome</keyword>
<dbReference type="Proteomes" id="UP000501690">
    <property type="component" value="Linkage Group LG8"/>
</dbReference>
<proteinExistence type="predicted"/>
<dbReference type="EMBL" id="CP039351">
    <property type="protein sequence ID" value="QCD99882.1"/>
    <property type="molecule type" value="Genomic_DNA"/>
</dbReference>
<dbReference type="EMBL" id="CP039352">
    <property type="protein sequence ID" value="QCE04050.1"/>
    <property type="molecule type" value="Genomic_DNA"/>
</dbReference>
<gene>
    <name evidence="1" type="ORF">DEO72_LG7g1169</name>
    <name evidence="2" type="ORF">DEO72_LG8g2083</name>
</gene>
<dbReference type="Proteomes" id="UP000501690">
    <property type="component" value="Linkage Group LG7"/>
</dbReference>
<dbReference type="AlphaFoldDB" id="A0A4D6MEL5"/>
<protein>
    <submittedName>
        <fullName evidence="1">Uncharacterized protein</fullName>
    </submittedName>
</protein>
<evidence type="ECO:0000313" key="3">
    <source>
        <dbReference type="Proteomes" id="UP000501690"/>
    </source>
</evidence>
<organism evidence="1 3">
    <name type="scientific">Vigna unguiculata</name>
    <name type="common">Cowpea</name>
    <dbReference type="NCBI Taxonomy" id="3917"/>
    <lineage>
        <taxon>Eukaryota</taxon>
        <taxon>Viridiplantae</taxon>
        <taxon>Streptophyta</taxon>
        <taxon>Embryophyta</taxon>
        <taxon>Tracheophyta</taxon>
        <taxon>Spermatophyta</taxon>
        <taxon>Magnoliopsida</taxon>
        <taxon>eudicotyledons</taxon>
        <taxon>Gunneridae</taxon>
        <taxon>Pentapetalae</taxon>
        <taxon>rosids</taxon>
        <taxon>fabids</taxon>
        <taxon>Fabales</taxon>
        <taxon>Fabaceae</taxon>
        <taxon>Papilionoideae</taxon>
        <taxon>50 kb inversion clade</taxon>
        <taxon>NPAAA clade</taxon>
        <taxon>indigoferoid/millettioid clade</taxon>
        <taxon>Phaseoleae</taxon>
        <taxon>Vigna</taxon>
    </lineage>
</organism>
<evidence type="ECO:0000313" key="2">
    <source>
        <dbReference type="EMBL" id="QCE04050.1"/>
    </source>
</evidence>
<accession>A0A4D6MEL5</accession>
<sequence length="65" mass="7022">MVVLKVGACRDAARSSRTSMVDGTVKMMVQVRERCMCEASPARRKMVELWWPEAAAAAVEGGHGG</sequence>
<evidence type="ECO:0000313" key="1">
    <source>
        <dbReference type="EMBL" id="QCD99882.1"/>
    </source>
</evidence>